<accession>A0A2P5C3P1</accession>
<dbReference type="Proteomes" id="UP000237105">
    <property type="component" value="Unassembled WGS sequence"/>
</dbReference>
<keyword evidence="1" id="KW-0472">Membrane</keyword>
<name>A0A2P5C3P1_PARAD</name>
<reference evidence="3" key="1">
    <citation type="submission" date="2016-06" db="EMBL/GenBank/DDBJ databases">
        <title>Parallel loss of symbiosis genes in relatives of nitrogen-fixing non-legume Parasponia.</title>
        <authorList>
            <person name="Van Velzen R."/>
            <person name="Holmer R."/>
            <person name="Bu F."/>
            <person name="Rutten L."/>
            <person name="Van Zeijl A."/>
            <person name="Liu W."/>
            <person name="Santuari L."/>
            <person name="Cao Q."/>
            <person name="Sharma T."/>
            <person name="Shen D."/>
            <person name="Roswanjaya Y."/>
            <person name="Wardhani T."/>
            <person name="Kalhor M.S."/>
            <person name="Jansen J."/>
            <person name="Van den Hoogen J."/>
            <person name="Gungor B."/>
            <person name="Hartog M."/>
            <person name="Hontelez J."/>
            <person name="Verver J."/>
            <person name="Yang W.-C."/>
            <person name="Schijlen E."/>
            <person name="Repin R."/>
            <person name="Schilthuizen M."/>
            <person name="Schranz E."/>
            <person name="Heidstra R."/>
            <person name="Miyata K."/>
            <person name="Fedorova E."/>
            <person name="Kohlen W."/>
            <person name="Bisseling T."/>
            <person name="Smit S."/>
            <person name="Geurts R."/>
        </authorList>
    </citation>
    <scope>NUCLEOTIDE SEQUENCE [LARGE SCALE GENOMIC DNA]</scope>
    <source>
        <strain evidence="3">cv. WU1-14</strain>
    </source>
</reference>
<sequence length="186" mass="21232">MSHKTPQRLIRQNLHLSTPWHYHSKLVQLISTTQLIILIILVVLTLPFYDPQEWTAKIQQPYASQMSRKLLLLLASSSAIRCRTQHCLMIECDQKESAVRFQSNAKLLSLLTALNASGSNASNVSTISTIFPQSFREPKGKHLKHAVTREDHEERREITLISPGNDTDKEGFLTLLIMSRIMPLYL</sequence>
<dbReference type="AlphaFoldDB" id="A0A2P5C3P1"/>
<gene>
    <name evidence="2" type="ORF">PanWU01x14_186350</name>
</gene>
<keyword evidence="1" id="KW-0812">Transmembrane</keyword>
<keyword evidence="1" id="KW-1133">Transmembrane helix</keyword>
<protein>
    <recommendedName>
        <fullName evidence="4">Transmembrane protein</fullName>
    </recommendedName>
</protein>
<evidence type="ECO:0008006" key="4">
    <source>
        <dbReference type="Google" id="ProtNLM"/>
    </source>
</evidence>
<evidence type="ECO:0000313" key="2">
    <source>
        <dbReference type="EMBL" id="PON55683.1"/>
    </source>
</evidence>
<proteinExistence type="predicted"/>
<evidence type="ECO:0000313" key="3">
    <source>
        <dbReference type="Proteomes" id="UP000237105"/>
    </source>
</evidence>
<dbReference type="EMBL" id="JXTB01000180">
    <property type="protein sequence ID" value="PON55683.1"/>
    <property type="molecule type" value="Genomic_DNA"/>
</dbReference>
<evidence type="ECO:0000256" key="1">
    <source>
        <dbReference type="SAM" id="Phobius"/>
    </source>
</evidence>
<keyword evidence="3" id="KW-1185">Reference proteome</keyword>
<comment type="caution">
    <text evidence="2">The sequence shown here is derived from an EMBL/GenBank/DDBJ whole genome shotgun (WGS) entry which is preliminary data.</text>
</comment>
<feature type="transmembrane region" description="Helical" evidence="1">
    <location>
        <begin position="26"/>
        <end position="49"/>
    </location>
</feature>
<organism evidence="2 3">
    <name type="scientific">Parasponia andersonii</name>
    <name type="common">Sponia andersonii</name>
    <dbReference type="NCBI Taxonomy" id="3476"/>
    <lineage>
        <taxon>Eukaryota</taxon>
        <taxon>Viridiplantae</taxon>
        <taxon>Streptophyta</taxon>
        <taxon>Embryophyta</taxon>
        <taxon>Tracheophyta</taxon>
        <taxon>Spermatophyta</taxon>
        <taxon>Magnoliopsida</taxon>
        <taxon>eudicotyledons</taxon>
        <taxon>Gunneridae</taxon>
        <taxon>Pentapetalae</taxon>
        <taxon>rosids</taxon>
        <taxon>fabids</taxon>
        <taxon>Rosales</taxon>
        <taxon>Cannabaceae</taxon>
        <taxon>Parasponia</taxon>
    </lineage>
</organism>